<dbReference type="Pfam" id="PF03745">
    <property type="entry name" value="DUF309"/>
    <property type="match status" value="1"/>
</dbReference>
<dbReference type="RefSeq" id="WP_077022856.1">
    <property type="nucleotide sequence ID" value="NZ_CP017641.1"/>
</dbReference>
<evidence type="ECO:0000313" key="2">
    <source>
        <dbReference type="EMBL" id="APZ91044.1"/>
    </source>
</evidence>
<sequence length="192" mass="21262">MLTADAECPRLLPSIPVPEYAFFPGSGLPHPIRDPKGHSYGRKHAPGQGPKALSPENWIDNRNYLLAVDFFNLGYYWEAHEEWERLWRVSGADTTSGRFLKGLIKLSAAGVKVRERSIHGVRRHAASAGEMFADVAAEADADSYCGLDFTRLQFAADRAAQLAYKKEHAPGQAVRVFPFLLQPDMSPPSTNP</sequence>
<dbReference type="InterPro" id="IPR005500">
    <property type="entry name" value="DUF309"/>
</dbReference>
<dbReference type="KEGG" id="fmr:Fuma_00628"/>
<name>A0A1P8WAJ5_9PLAN</name>
<dbReference type="AlphaFoldDB" id="A0A1P8WAJ5"/>
<feature type="region of interest" description="Disordered" evidence="1">
    <location>
        <begin position="33"/>
        <end position="53"/>
    </location>
</feature>
<dbReference type="InterPro" id="IPR023203">
    <property type="entry name" value="TTHA0068_sf"/>
</dbReference>
<dbReference type="Proteomes" id="UP000187735">
    <property type="component" value="Chromosome"/>
</dbReference>
<proteinExistence type="predicted"/>
<organism evidence="2 3">
    <name type="scientific">Fuerstiella marisgermanici</name>
    <dbReference type="NCBI Taxonomy" id="1891926"/>
    <lineage>
        <taxon>Bacteria</taxon>
        <taxon>Pseudomonadati</taxon>
        <taxon>Planctomycetota</taxon>
        <taxon>Planctomycetia</taxon>
        <taxon>Planctomycetales</taxon>
        <taxon>Planctomycetaceae</taxon>
        <taxon>Fuerstiella</taxon>
    </lineage>
</organism>
<dbReference type="SUPFAM" id="SSF140663">
    <property type="entry name" value="TTHA0068-like"/>
    <property type="match status" value="1"/>
</dbReference>
<dbReference type="Gene3D" id="1.10.3450.10">
    <property type="entry name" value="TTHA0068-like"/>
    <property type="match status" value="1"/>
</dbReference>
<gene>
    <name evidence="2" type="ORF">Fuma_00628</name>
</gene>
<evidence type="ECO:0000313" key="3">
    <source>
        <dbReference type="Proteomes" id="UP000187735"/>
    </source>
</evidence>
<evidence type="ECO:0008006" key="4">
    <source>
        <dbReference type="Google" id="ProtNLM"/>
    </source>
</evidence>
<dbReference type="OrthoDB" id="9799942at2"/>
<evidence type="ECO:0000256" key="1">
    <source>
        <dbReference type="SAM" id="MobiDB-lite"/>
    </source>
</evidence>
<accession>A0A1P8WAJ5</accession>
<protein>
    <recommendedName>
        <fullName evidence="4">DUF309 domain-containing protein</fullName>
    </recommendedName>
</protein>
<reference evidence="2 3" key="1">
    <citation type="journal article" date="2016" name="Front. Microbiol.">
        <title>Fuerstia marisgermanicae gen. nov., sp. nov., an Unusual Member of the Phylum Planctomycetes from the German Wadden Sea.</title>
        <authorList>
            <person name="Kohn T."/>
            <person name="Heuer A."/>
            <person name="Jogler M."/>
            <person name="Vollmers J."/>
            <person name="Boedeker C."/>
            <person name="Bunk B."/>
            <person name="Rast P."/>
            <person name="Borchert D."/>
            <person name="Glockner I."/>
            <person name="Freese H.M."/>
            <person name="Klenk H.P."/>
            <person name="Overmann J."/>
            <person name="Kaster A.K."/>
            <person name="Rohde M."/>
            <person name="Wiegand S."/>
            <person name="Jogler C."/>
        </authorList>
    </citation>
    <scope>NUCLEOTIDE SEQUENCE [LARGE SCALE GENOMIC DNA]</scope>
    <source>
        <strain evidence="2 3">NH11</strain>
    </source>
</reference>
<dbReference type="EMBL" id="CP017641">
    <property type="protein sequence ID" value="APZ91044.1"/>
    <property type="molecule type" value="Genomic_DNA"/>
</dbReference>
<keyword evidence="3" id="KW-1185">Reference proteome</keyword>